<evidence type="ECO:0000256" key="1">
    <source>
        <dbReference type="SAM" id="MobiDB-lite"/>
    </source>
</evidence>
<evidence type="ECO:0000313" key="2">
    <source>
        <dbReference type="EMBL" id="VDP58671.1"/>
    </source>
</evidence>
<reference evidence="2 3" key="1">
    <citation type="submission" date="2018-11" db="EMBL/GenBank/DDBJ databases">
        <authorList>
            <consortium name="Pathogen Informatics"/>
        </authorList>
    </citation>
    <scope>NUCLEOTIDE SEQUENCE [LARGE SCALE GENOMIC DNA]</scope>
</reference>
<dbReference type="Proteomes" id="UP000050761">
    <property type="component" value="Unassembled WGS sequence"/>
</dbReference>
<accession>A0A183GVC2</accession>
<gene>
    <name evidence="2" type="ORF">HPBE_LOCUS26641</name>
</gene>
<dbReference type="EMBL" id="UZAH01040488">
    <property type="protein sequence ID" value="VDP58671.1"/>
    <property type="molecule type" value="Genomic_DNA"/>
</dbReference>
<feature type="region of interest" description="Disordered" evidence="1">
    <location>
        <begin position="73"/>
        <end position="92"/>
    </location>
</feature>
<proteinExistence type="predicted"/>
<keyword evidence="3" id="KW-1185">Reference proteome</keyword>
<sequence>MLLYQKAGCVYGIKCFGANTRAPLYNLIEELANQPLSRDPRFAVEVELSRLKTELRKPVVQKGAKLQEIDSVKRRKKNGRETHPYSEPSSSVSVRRLGGRVFERRVTEIGGKNVTVELGNKHLHGVDLIVRPGAIIHESMPLQEEEEEIPLERVKLGKRESHLRICSAQRSQSKSPVTVRYEFYMM</sequence>
<dbReference type="AlphaFoldDB" id="A0A183GVC2"/>
<name>A0A183GVC2_HELPZ</name>
<evidence type="ECO:0000313" key="4">
    <source>
        <dbReference type="WBParaSite" id="HPBE_0002664201-mRNA-1"/>
    </source>
</evidence>
<accession>A0A3P8EPG6</accession>
<reference evidence="4" key="2">
    <citation type="submission" date="2019-09" db="UniProtKB">
        <authorList>
            <consortium name="WormBaseParasite"/>
        </authorList>
    </citation>
    <scope>IDENTIFICATION</scope>
</reference>
<organism evidence="3 4">
    <name type="scientific">Heligmosomoides polygyrus</name>
    <name type="common">Parasitic roundworm</name>
    <dbReference type="NCBI Taxonomy" id="6339"/>
    <lineage>
        <taxon>Eukaryota</taxon>
        <taxon>Metazoa</taxon>
        <taxon>Ecdysozoa</taxon>
        <taxon>Nematoda</taxon>
        <taxon>Chromadorea</taxon>
        <taxon>Rhabditida</taxon>
        <taxon>Rhabditina</taxon>
        <taxon>Rhabditomorpha</taxon>
        <taxon>Strongyloidea</taxon>
        <taxon>Heligmosomidae</taxon>
        <taxon>Heligmosomoides</taxon>
    </lineage>
</organism>
<dbReference type="WBParaSite" id="HPBE_0002664201-mRNA-1">
    <property type="protein sequence ID" value="HPBE_0002664201-mRNA-1"/>
    <property type="gene ID" value="HPBE_0002664201"/>
</dbReference>
<evidence type="ECO:0000313" key="3">
    <source>
        <dbReference type="Proteomes" id="UP000050761"/>
    </source>
</evidence>
<protein>
    <submittedName>
        <fullName evidence="4">DNA-directed RNA polymerase</fullName>
    </submittedName>
</protein>
<dbReference type="OrthoDB" id="5877413at2759"/>